<dbReference type="PRINTS" id="PR00722">
    <property type="entry name" value="CHYMOTRYPSIN"/>
</dbReference>
<evidence type="ECO:0000259" key="3">
    <source>
        <dbReference type="PROSITE" id="PS50240"/>
    </source>
</evidence>
<dbReference type="Proteomes" id="UP000654370">
    <property type="component" value="Unassembled WGS sequence"/>
</dbReference>
<dbReference type="InterPro" id="IPR018114">
    <property type="entry name" value="TRYPSIN_HIS"/>
</dbReference>
<dbReference type="InterPro" id="IPR009003">
    <property type="entry name" value="Peptidase_S1_PA"/>
</dbReference>
<feature type="domain" description="Peptidase S1" evidence="3">
    <location>
        <begin position="9"/>
        <end position="257"/>
    </location>
</feature>
<dbReference type="GO" id="GO:0006508">
    <property type="term" value="P:proteolysis"/>
    <property type="evidence" value="ECO:0007669"/>
    <property type="project" value="UniProtKB-KW"/>
</dbReference>
<protein>
    <recommendedName>
        <fullName evidence="3">Peptidase S1 domain-containing protein</fullName>
    </recommendedName>
</protein>
<keyword evidence="5" id="KW-1185">Reference proteome</keyword>
<evidence type="ECO:0000313" key="5">
    <source>
        <dbReference type="Proteomes" id="UP000654370"/>
    </source>
</evidence>
<dbReference type="Gene3D" id="2.40.10.10">
    <property type="entry name" value="Trypsin-like serine proteases"/>
    <property type="match status" value="1"/>
</dbReference>
<evidence type="ECO:0000313" key="4">
    <source>
        <dbReference type="EMBL" id="KAG2185859.1"/>
    </source>
</evidence>
<proteinExistence type="predicted"/>
<dbReference type="PROSITE" id="PS00135">
    <property type="entry name" value="TRYPSIN_SER"/>
    <property type="match status" value="1"/>
</dbReference>
<evidence type="ECO:0000256" key="2">
    <source>
        <dbReference type="RuleBase" id="RU363034"/>
    </source>
</evidence>
<dbReference type="GO" id="GO:0004252">
    <property type="term" value="F:serine-type endopeptidase activity"/>
    <property type="evidence" value="ECO:0007669"/>
    <property type="project" value="InterPro"/>
</dbReference>
<dbReference type="PANTHER" id="PTHR24260:SF136">
    <property type="entry name" value="GH08193P-RELATED"/>
    <property type="match status" value="1"/>
</dbReference>
<dbReference type="PROSITE" id="PS50240">
    <property type="entry name" value="TRYPSIN_DOM"/>
    <property type="match status" value="1"/>
</dbReference>
<name>A0A8H7UP27_MORIS</name>
<dbReference type="SUPFAM" id="SSF50494">
    <property type="entry name" value="Trypsin-like serine proteases"/>
    <property type="match status" value="1"/>
</dbReference>
<gene>
    <name evidence="4" type="ORF">INT43_002297</name>
</gene>
<keyword evidence="2" id="KW-0378">Hydrolase</keyword>
<organism evidence="4 5">
    <name type="scientific">Mortierella isabellina</name>
    <name type="common">Filamentous fungus</name>
    <name type="synonym">Umbelopsis isabellina</name>
    <dbReference type="NCBI Taxonomy" id="91625"/>
    <lineage>
        <taxon>Eukaryota</taxon>
        <taxon>Fungi</taxon>
        <taxon>Fungi incertae sedis</taxon>
        <taxon>Mucoromycota</taxon>
        <taxon>Mucoromycotina</taxon>
        <taxon>Umbelopsidomycetes</taxon>
        <taxon>Umbelopsidales</taxon>
        <taxon>Umbelopsidaceae</taxon>
        <taxon>Umbelopsis</taxon>
    </lineage>
</organism>
<dbReference type="InterPro" id="IPR051333">
    <property type="entry name" value="CLIP_Serine_Protease"/>
</dbReference>
<comment type="caution">
    <text evidence="4">The sequence shown here is derived from an EMBL/GenBank/DDBJ whole genome shotgun (WGS) entry which is preliminary data.</text>
</comment>
<dbReference type="OrthoDB" id="6380398at2759"/>
<keyword evidence="1" id="KW-1015">Disulfide bond</keyword>
<dbReference type="InterPro" id="IPR001254">
    <property type="entry name" value="Trypsin_dom"/>
</dbReference>
<feature type="non-terminal residue" evidence="4">
    <location>
        <position position="1"/>
    </location>
</feature>
<evidence type="ECO:0000256" key="1">
    <source>
        <dbReference type="ARBA" id="ARBA00023157"/>
    </source>
</evidence>
<dbReference type="AlphaFoldDB" id="A0A8H7UP27"/>
<keyword evidence="2" id="KW-0720">Serine protease</keyword>
<dbReference type="PROSITE" id="PS00134">
    <property type="entry name" value="TRYPSIN_HIS"/>
    <property type="match status" value="1"/>
</dbReference>
<dbReference type="InterPro" id="IPR043504">
    <property type="entry name" value="Peptidase_S1_PA_chymotrypsin"/>
</dbReference>
<dbReference type="EMBL" id="JAEPQZ010000001">
    <property type="protein sequence ID" value="KAG2185859.1"/>
    <property type="molecule type" value="Genomic_DNA"/>
</dbReference>
<dbReference type="PANTHER" id="PTHR24260">
    <property type="match status" value="1"/>
</dbReference>
<dbReference type="SMART" id="SM00020">
    <property type="entry name" value="Tryp_SPc"/>
    <property type="match status" value="1"/>
</dbReference>
<dbReference type="InterPro" id="IPR001314">
    <property type="entry name" value="Peptidase_S1A"/>
</dbReference>
<sequence>FCTASVIAIQNGSAVKDSTLYPYFVDIGNPHVCGGAFLSLEPEAWVLTAAHCVADGKLPIPSPNPYYVSYGDVSRSNQKIAAIADWKVHPKYQRSNDDDDPDMHYDVALVKLTHPVKKSTTVSRIAIAKTSETVDENSIASVMGVGYTGYNLPQSPELLHMLVNISKYNPGSSDMIETNPSDNTGVCHGDSGGPLVKRSPWTGQPFLFGVLSRIFNAYDPDPTNATCPKAYNSDSTPSTDGYVNIPNLLPWIAETTSLSIDQLTSVPEAPSLTEQARMENVVANTASRHDSISMFIASICISVISLFYHNV</sequence>
<dbReference type="InterPro" id="IPR033116">
    <property type="entry name" value="TRYPSIN_SER"/>
</dbReference>
<accession>A0A8H7UP27</accession>
<dbReference type="Pfam" id="PF00089">
    <property type="entry name" value="Trypsin"/>
    <property type="match status" value="1"/>
</dbReference>
<keyword evidence="2" id="KW-0645">Protease</keyword>
<reference evidence="4" key="1">
    <citation type="submission" date="2020-12" db="EMBL/GenBank/DDBJ databases">
        <title>Metabolic potential, ecology and presence of endohyphal bacteria is reflected in genomic diversity of Mucoromycotina.</title>
        <authorList>
            <person name="Muszewska A."/>
            <person name="Okrasinska A."/>
            <person name="Steczkiewicz K."/>
            <person name="Drgas O."/>
            <person name="Orlowska M."/>
            <person name="Perlinska-Lenart U."/>
            <person name="Aleksandrzak-Piekarczyk T."/>
            <person name="Szatraj K."/>
            <person name="Zielenkiewicz U."/>
            <person name="Pilsyk S."/>
            <person name="Malc E."/>
            <person name="Mieczkowski P."/>
            <person name="Kruszewska J.S."/>
            <person name="Biernat P."/>
            <person name="Pawlowska J."/>
        </authorList>
    </citation>
    <scope>NUCLEOTIDE SEQUENCE</scope>
    <source>
        <strain evidence="4">WA0000067209</strain>
    </source>
</reference>